<proteinExistence type="predicted"/>
<name>A0A426WY57_ENSVE</name>
<organism evidence="2 3">
    <name type="scientific">Ensete ventricosum</name>
    <name type="common">Abyssinian banana</name>
    <name type="synonym">Musa ensete</name>
    <dbReference type="NCBI Taxonomy" id="4639"/>
    <lineage>
        <taxon>Eukaryota</taxon>
        <taxon>Viridiplantae</taxon>
        <taxon>Streptophyta</taxon>
        <taxon>Embryophyta</taxon>
        <taxon>Tracheophyta</taxon>
        <taxon>Spermatophyta</taxon>
        <taxon>Magnoliopsida</taxon>
        <taxon>Liliopsida</taxon>
        <taxon>Zingiberales</taxon>
        <taxon>Musaceae</taxon>
        <taxon>Ensete</taxon>
    </lineage>
</organism>
<protein>
    <submittedName>
        <fullName evidence="2">Uncharacterized protein</fullName>
    </submittedName>
</protein>
<dbReference type="Proteomes" id="UP000287651">
    <property type="component" value="Unassembled WGS sequence"/>
</dbReference>
<comment type="caution">
    <text evidence="2">The sequence shown here is derived from an EMBL/GenBank/DDBJ whole genome shotgun (WGS) entry which is preliminary data.</text>
</comment>
<evidence type="ECO:0000313" key="2">
    <source>
        <dbReference type="EMBL" id="RRT32233.1"/>
    </source>
</evidence>
<evidence type="ECO:0000313" key="3">
    <source>
        <dbReference type="Proteomes" id="UP000287651"/>
    </source>
</evidence>
<evidence type="ECO:0000256" key="1">
    <source>
        <dbReference type="SAM" id="MobiDB-lite"/>
    </source>
</evidence>
<accession>A0A426WY57</accession>
<dbReference type="EMBL" id="AMZH03033100">
    <property type="protein sequence ID" value="RRT32233.1"/>
    <property type="molecule type" value="Genomic_DNA"/>
</dbReference>
<sequence length="133" mass="14431">MMLPLRFLNSGIRAKRRGGQPWPGHLQEWSAMATPPAGMAGHGHAPCRGDRQQGAATNRRSRLRLGGTPFGDDSSLQGRRLRAQRPQELPPEGQRRLYTHRGSSTCRRGGHPLARRPLAMCSTTACATATVAG</sequence>
<reference evidence="2 3" key="1">
    <citation type="journal article" date="2014" name="Agronomy (Basel)">
        <title>A Draft Genome Sequence for Ensete ventricosum, the Drought-Tolerant Tree Against Hunger.</title>
        <authorList>
            <person name="Harrison J."/>
            <person name="Moore K.A."/>
            <person name="Paszkiewicz K."/>
            <person name="Jones T."/>
            <person name="Grant M."/>
            <person name="Ambacheew D."/>
            <person name="Muzemil S."/>
            <person name="Studholme D.J."/>
        </authorList>
    </citation>
    <scope>NUCLEOTIDE SEQUENCE [LARGE SCALE GENOMIC DNA]</scope>
</reference>
<gene>
    <name evidence="2" type="ORF">B296_00051596</name>
</gene>
<dbReference type="AlphaFoldDB" id="A0A426WY57"/>
<feature type="region of interest" description="Disordered" evidence="1">
    <location>
        <begin position="33"/>
        <end position="111"/>
    </location>
</feature>